<dbReference type="PANTHER" id="PTHR43861">
    <property type="entry name" value="TRANS-ACONITATE 2-METHYLTRANSFERASE-RELATED"/>
    <property type="match status" value="1"/>
</dbReference>
<evidence type="ECO:0000313" key="3">
    <source>
        <dbReference type="Proteomes" id="UP001165381"/>
    </source>
</evidence>
<dbReference type="Pfam" id="PF13847">
    <property type="entry name" value="Methyltransf_31"/>
    <property type="match status" value="1"/>
</dbReference>
<protein>
    <submittedName>
        <fullName evidence="2">Methyltransferase domain-containing protein</fullName>
    </submittedName>
</protein>
<dbReference type="Gene3D" id="3.40.50.150">
    <property type="entry name" value="Vaccinia Virus protein VP39"/>
    <property type="match status" value="1"/>
</dbReference>
<keyword evidence="2" id="KW-0808">Transferase</keyword>
<dbReference type="Proteomes" id="UP001165381">
    <property type="component" value="Unassembled WGS sequence"/>
</dbReference>
<proteinExistence type="predicted"/>
<dbReference type="PANTHER" id="PTHR43861:SF6">
    <property type="entry name" value="METHYLTRANSFERASE TYPE 11"/>
    <property type="match status" value="1"/>
</dbReference>
<keyword evidence="2" id="KW-0489">Methyltransferase</keyword>
<comment type="caution">
    <text evidence="2">The sequence shown here is derived from an EMBL/GenBank/DDBJ whole genome shotgun (WGS) entry which is preliminary data.</text>
</comment>
<gene>
    <name evidence="2" type="ORF">M3P09_05425</name>
</gene>
<dbReference type="InterPro" id="IPR025714">
    <property type="entry name" value="Methyltranfer_dom"/>
</dbReference>
<reference evidence="2" key="1">
    <citation type="submission" date="2022-05" db="EMBL/GenBank/DDBJ databases">
        <authorList>
            <person name="Park J.-S."/>
        </authorList>
    </citation>
    <scope>NUCLEOTIDE SEQUENCE</scope>
    <source>
        <strain evidence="2">2012CJ34-3</strain>
    </source>
</reference>
<feature type="domain" description="Methyltransferase" evidence="1">
    <location>
        <begin position="75"/>
        <end position="189"/>
    </location>
</feature>
<sequence length="252" mass="29792">MLSNIKKNKGVYYITKKQNVFSTTYIDVRKKEERVYTDEVVKLLPKITKTNRYFLEWKLRQKSTKRIIDYLISKNKPLKILDIGCGNGWFSNQLSLIKNTTIYALDINDIELEQAARVFQKSNLKFIYADIFASETDILQDFDIITVNSCIQYFENSEKTLNLLKRKLKLNGELHILDSPFYKSSEVQKAKERTEVYYKNLGVPKMINNYFHHRVESLIGFEVLYSPKKIITNKLLRKKDSPFMWLVFAKKN</sequence>
<evidence type="ECO:0000259" key="1">
    <source>
        <dbReference type="Pfam" id="PF13847"/>
    </source>
</evidence>
<dbReference type="GO" id="GO:0032259">
    <property type="term" value="P:methylation"/>
    <property type="evidence" value="ECO:0007669"/>
    <property type="project" value="UniProtKB-KW"/>
</dbReference>
<dbReference type="RefSeq" id="WP_249972321.1">
    <property type="nucleotide sequence ID" value="NZ_JAMFLZ010000002.1"/>
</dbReference>
<keyword evidence="3" id="KW-1185">Reference proteome</keyword>
<accession>A0ABT0QDV3</accession>
<dbReference type="InterPro" id="IPR029063">
    <property type="entry name" value="SAM-dependent_MTases_sf"/>
</dbReference>
<evidence type="ECO:0000313" key="2">
    <source>
        <dbReference type="EMBL" id="MCL6294424.1"/>
    </source>
</evidence>
<dbReference type="GO" id="GO:0008168">
    <property type="term" value="F:methyltransferase activity"/>
    <property type="evidence" value="ECO:0007669"/>
    <property type="project" value="UniProtKB-KW"/>
</dbReference>
<dbReference type="EMBL" id="JAMFLZ010000002">
    <property type="protein sequence ID" value="MCL6294424.1"/>
    <property type="molecule type" value="Genomic_DNA"/>
</dbReference>
<name>A0ABT0QDV3_9FLAO</name>
<organism evidence="2 3">
    <name type="scientific">Jejuia spongiicola</name>
    <dbReference type="NCBI Taxonomy" id="2942207"/>
    <lineage>
        <taxon>Bacteria</taxon>
        <taxon>Pseudomonadati</taxon>
        <taxon>Bacteroidota</taxon>
        <taxon>Flavobacteriia</taxon>
        <taxon>Flavobacteriales</taxon>
        <taxon>Flavobacteriaceae</taxon>
        <taxon>Jejuia</taxon>
    </lineage>
</organism>
<dbReference type="CDD" id="cd02440">
    <property type="entry name" value="AdoMet_MTases"/>
    <property type="match status" value="1"/>
</dbReference>
<dbReference type="SUPFAM" id="SSF53335">
    <property type="entry name" value="S-adenosyl-L-methionine-dependent methyltransferases"/>
    <property type="match status" value="1"/>
</dbReference>